<dbReference type="GO" id="GO:0006567">
    <property type="term" value="P:L-threonine catabolic process"/>
    <property type="evidence" value="ECO:0007669"/>
    <property type="project" value="TreeGrafter"/>
</dbReference>
<evidence type="ECO:0000256" key="2">
    <source>
        <dbReference type="ARBA" id="ARBA00010869"/>
    </source>
</evidence>
<protein>
    <submittedName>
        <fullName evidence="6">Threonine dehydratase</fullName>
    </submittedName>
</protein>
<evidence type="ECO:0000256" key="4">
    <source>
        <dbReference type="ARBA" id="ARBA00023239"/>
    </source>
</evidence>
<keyword evidence="3" id="KW-0663">Pyridoxal phosphate</keyword>
<name>A0A1H6CU15_9HYPH</name>
<keyword evidence="7" id="KW-1185">Reference proteome</keyword>
<dbReference type="RefSeq" id="WP_103874924.1">
    <property type="nucleotide sequence ID" value="NZ_FNUY01000012.1"/>
</dbReference>
<dbReference type="InterPro" id="IPR036052">
    <property type="entry name" value="TrpB-like_PALP_sf"/>
</dbReference>
<dbReference type="CDD" id="cd01562">
    <property type="entry name" value="Thr-dehyd"/>
    <property type="match status" value="1"/>
</dbReference>
<keyword evidence="4" id="KW-0456">Lyase</keyword>
<dbReference type="AlphaFoldDB" id="A0A1H6CU15"/>
<proteinExistence type="inferred from homology"/>
<dbReference type="InterPro" id="IPR001926">
    <property type="entry name" value="TrpB-like_PALP"/>
</dbReference>
<dbReference type="Pfam" id="PF00291">
    <property type="entry name" value="PALP"/>
    <property type="match status" value="1"/>
</dbReference>
<evidence type="ECO:0000313" key="6">
    <source>
        <dbReference type="EMBL" id="SEG75896.1"/>
    </source>
</evidence>
<dbReference type="PANTHER" id="PTHR48078">
    <property type="entry name" value="THREONINE DEHYDRATASE, MITOCHONDRIAL-RELATED"/>
    <property type="match status" value="1"/>
</dbReference>
<comment type="similarity">
    <text evidence="2">Belongs to the serine/threonine dehydratase family.</text>
</comment>
<dbReference type="GO" id="GO:0006565">
    <property type="term" value="P:L-serine catabolic process"/>
    <property type="evidence" value="ECO:0007669"/>
    <property type="project" value="TreeGrafter"/>
</dbReference>
<dbReference type="PANTHER" id="PTHR48078:SF6">
    <property type="entry name" value="L-THREONINE DEHYDRATASE CATABOLIC TDCB"/>
    <property type="match status" value="1"/>
</dbReference>
<evidence type="ECO:0000259" key="5">
    <source>
        <dbReference type="Pfam" id="PF00291"/>
    </source>
</evidence>
<dbReference type="FunFam" id="3.40.50.1100:FF:000005">
    <property type="entry name" value="Threonine dehydratase catabolic"/>
    <property type="match status" value="1"/>
</dbReference>
<accession>A0A1H6CU15</accession>
<dbReference type="EMBL" id="FNUY01000012">
    <property type="protein sequence ID" value="SEG75896.1"/>
    <property type="molecule type" value="Genomic_DNA"/>
</dbReference>
<comment type="cofactor">
    <cofactor evidence="1">
        <name>pyridoxal 5'-phosphate</name>
        <dbReference type="ChEBI" id="CHEBI:597326"/>
    </cofactor>
</comment>
<reference evidence="6 7" key="1">
    <citation type="submission" date="2016-10" db="EMBL/GenBank/DDBJ databases">
        <authorList>
            <person name="de Groot N.N."/>
        </authorList>
    </citation>
    <scope>NUCLEOTIDE SEQUENCE [LARGE SCALE GENOMIC DNA]</scope>
    <source>
        <strain evidence="6 7">DSM 26656</strain>
    </source>
</reference>
<dbReference type="InterPro" id="IPR050147">
    <property type="entry name" value="Ser/Thr_Dehydratase"/>
</dbReference>
<sequence>MIDLSDIRAARARIAPHIRRTPTLPFAQTSKAESFGGGVTLKLELLQAAGSFKARGAMNRLLTLSAQQLEHGVVTASGGNHGLAIARSAHVLGVKATIFLPVTVVPDKVAKLRQWGGTVEIVGQIWDDANEAALAHAARTGATYAHPFSDPIVVAGQGTLGLDILDDMPDVDVILVAIGGGGLITGLSTAVKALKPDTRIIGIEPIGSPTLHACLEAGRLVGLDKLETRVATMSCRQTDQAIYETVSRNVDEIVLVSDYEMEQAARSLWFEFGIAADLSGAASLAALQSGRFTPAQGSKVCALICGAGTDGTAS</sequence>
<dbReference type="SUPFAM" id="SSF53686">
    <property type="entry name" value="Tryptophan synthase beta subunit-like PLP-dependent enzymes"/>
    <property type="match status" value="1"/>
</dbReference>
<dbReference type="Gene3D" id="3.40.50.1100">
    <property type="match status" value="2"/>
</dbReference>
<evidence type="ECO:0000256" key="3">
    <source>
        <dbReference type="ARBA" id="ARBA00022898"/>
    </source>
</evidence>
<evidence type="ECO:0000256" key="1">
    <source>
        <dbReference type="ARBA" id="ARBA00001933"/>
    </source>
</evidence>
<dbReference type="Proteomes" id="UP000236743">
    <property type="component" value="Unassembled WGS sequence"/>
</dbReference>
<organism evidence="6 7">
    <name type="scientific">Bosea lathyri</name>
    <dbReference type="NCBI Taxonomy" id="1036778"/>
    <lineage>
        <taxon>Bacteria</taxon>
        <taxon>Pseudomonadati</taxon>
        <taxon>Pseudomonadota</taxon>
        <taxon>Alphaproteobacteria</taxon>
        <taxon>Hyphomicrobiales</taxon>
        <taxon>Boseaceae</taxon>
        <taxon>Bosea</taxon>
    </lineage>
</organism>
<dbReference type="OrthoDB" id="9811476at2"/>
<evidence type="ECO:0000313" key="7">
    <source>
        <dbReference type="Proteomes" id="UP000236743"/>
    </source>
</evidence>
<dbReference type="GO" id="GO:0009097">
    <property type="term" value="P:isoleucine biosynthetic process"/>
    <property type="evidence" value="ECO:0007669"/>
    <property type="project" value="TreeGrafter"/>
</dbReference>
<gene>
    <name evidence="6" type="ORF">SAMN04488115_11249</name>
</gene>
<dbReference type="GO" id="GO:0004794">
    <property type="term" value="F:threonine deaminase activity"/>
    <property type="evidence" value="ECO:0007669"/>
    <property type="project" value="TreeGrafter"/>
</dbReference>
<feature type="domain" description="Tryptophan synthase beta chain-like PALP" evidence="5">
    <location>
        <begin position="14"/>
        <end position="306"/>
    </location>
</feature>
<dbReference type="GO" id="GO:0003941">
    <property type="term" value="F:L-serine ammonia-lyase activity"/>
    <property type="evidence" value="ECO:0007669"/>
    <property type="project" value="TreeGrafter"/>
</dbReference>